<organism evidence="1">
    <name type="scientific">marine sediment metagenome</name>
    <dbReference type="NCBI Taxonomy" id="412755"/>
    <lineage>
        <taxon>unclassified sequences</taxon>
        <taxon>metagenomes</taxon>
        <taxon>ecological metagenomes</taxon>
    </lineage>
</organism>
<accession>A0A0F9DCF2</accession>
<sequence>MSHTDLLEDLLMTAWGVIANAGGGDWDTQTSEWRGAAEHWRDRYHATLPALSDT</sequence>
<name>A0A0F9DCF2_9ZZZZ</name>
<dbReference type="AlphaFoldDB" id="A0A0F9DCF2"/>
<proteinExistence type="predicted"/>
<evidence type="ECO:0000313" key="1">
    <source>
        <dbReference type="EMBL" id="KKL09693.1"/>
    </source>
</evidence>
<gene>
    <name evidence="1" type="ORF">LCGC14_2563340</name>
</gene>
<feature type="non-terminal residue" evidence="1">
    <location>
        <position position="54"/>
    </location>
</feature>
<comment type="caution">
    <text evidence="1">The sequence shown here is derived from an EMBL/GenBank/DDBJ whole genome shotgun (WGS) entry which is preliminary data.</text>
</comment>
<reference evidence="1" key="1">
    <citation type="journal article" date="2015" name="Nature">
        <title>Complex archaea that bridge the gap between prokaryotes and eukaryotes.</title>
        <authorList>
            <person name="Spang A."/>
            <person name="Saw J.H."/>
            <person name="Jorgensen S.L."/>
            <person name="Zaremba-Niedzwiedzka K."/>
            <person name="Martijn J."/>
            <person name="Lind A.E."/>
            <person name="van Eijk R."/>
            <person name="Schleper C."/>
            <person name="Guy L."/>
            <person name="Ettema T.J."/>
        </authorList>
    </citation>
    <scope>NUCLEOTIDE SEQUENCE</scope>
</reference>
<protein>
    <submittedName>
        <fullName evidence="1">Uncharacterized protein</fullName>
    </submittedName>
</protein>
<dbReference type="EMBL" id="LAZR01042368">
    <property type="protein sequence ID" value="KKL09693.1"/>
    <property type="molecule type" value="Genomic_DNA"/>
</dbReference>